<evidence type="ECO:0000313" key="14">
    <source>
        <dbReference type="EMBL" id="CRI20506.1"/>
    </source>
</evidence>
<evidence type="ECO:0000256" key="1">
    <source>
        <dbReference type="ARBA" id="ARBA00001968"/>
    </source>
</evidence>
<name>A0A0U1MWQ3_STAAU</name>
<accession>A0A0U1MWQ3</accession>
<organism evidence="14 15">
    <name type="scientific">Staphylococcus aureus</name>
    <dbReference type="NCBI Taxonomy" id="1280"/>
    <lineage>
        <taxon>Bacteria</taxon>
        <taxon>Bacillati</taxon>
        <taxon>Bacillota</taxon>
        <taxon>Bacilli</taxon>
        <taxon>Bacillales</taxon>
        <taxon>Staphylococcaceae</taxon>
        <taxon>Staphylococcus</taxon>
    </lineage>
</organism>
<dbReference type="InterPro" id="IPR000160">
    <property type="entry name" value="GGDEF_dom"/>
</dbReference>
<dbReference type="PANTHER" id="PTHR36528:SF1">
    <property type="entry name" value="CRISPR SYSTEM SINGLE-STRAND-SPECIFIC DEOXYRIBONUCLEASE CAS10_CSM1 (SUBTYPE III-A)"/>
    <property type="match status" value="1"/>
</dbReference>
<keyword evidence="9" id="KW-0269">Exonuclease</keyword>
<comment type="cofactor">
    <cofactor evidence="1">
        <name>a divalent metal cation</name>
        <dbReference type="ChEBI" id="CHEBI:60240"/>
    </cofactor>
</comment>
<reference evidence="14 15" key="1">
    <citation type="submission" date="2015-04" db="EMBL/GenBank/DDBJ databases">
        <authorList>
            <person name="Syromyatnikov M.Y."/>
            <person name="Popov V.N."/>
        </authorList>
    </citation>
    <scope>NUCLEOTIDE SEQUENCE [LARGE SCALE GENOMIC DNA]</scope>
    <source>
        <strain evidence="14 15">AH1</strain>
    </source>
</reference>
<dbReference type="GO" id="GO:0004527">
    <property type="term" value="F:exonuclease activity"/>
    <property type="evidence" value="ECO:0007669"/>
    <property type="project" value="UniProtKB-KW"/>
</dbReference>
<keyword evidence="8" id="KW-0378">Hydrolase</keyword>
<evidence type="ECO:0000256" key="2">
    <source>
        <dbReference type="ARBA" id="ARBA00005700"/>
    </source>
</evidence>
<dbReference type="AlphaFoldDB" id="A0A0U1MWQ3"/>
<evidence type="ECO:0000256" key="3">
    <source>
        <dbReference type="ARBA" id="ARBA00014333"/>
    </source>
</evidence>
<keyword evidence="6" id="KW-0547">Nucleotide-binding</keyword>
<dbReference type="InterPro" id="IPR052117">
    <property type="entry name" value="Cas10/Csm1_subtype-III-A"/>
</dbReference>
<dbReference type="Proteomes" id="UP000039437">
    <property type="component" value="Unassembled WGS sequence"/>
</dbReference>
<sequence>MEVTMDKKTTLMYGSLLHDIGKIIYRSNDHAFARGTHSKLGHKFLSQFSEFKDNELIDSVAYHHYKELAKANLANDNTAYITYIADNIASGIDRRDIIEEGDEEYEKQPFNFDKYTPLYSVFNIVNSEKLKQTSGKFKFSNESNIEYPKTENIQYSSGNYTALMKDMSYDLEHKLSIKEDIFPSLLQWTESLWQYVPSSTNKNQLIDISLYDHSRITCAIASCIFDYLNENNIHNYKDELFTKYENTKAFYQKEAFLLLSMDMSGIQDFIYNISGSKTLKSLRSRSFYLELMLEVIVDQLLEKLELTRANLLYTGGGHAYLLVSNTDKVKEKINQFNTELKNWFMLEFTTDLSLSIAFEKCSGNDLMNTNGNYRTIWRNVSSKLSDIKAHKYSAEDILKLNHFHSYGDRECKECLRSDIDINDDGLCSICEGIINISNDLRDKSFFVLSETGKLKMPFDRFISVIDYEEAEILAQNNNQIRIYSKNKPYIGVGISTNLWMCDYDYASQNQDMREKSIGSYVEREEGIKRLGVVRADIDNLGATFISGIPEKYNSISRTATLSRQLSLFFKYELNHLLENYQITTIYSGGDDLFLIGAWDDIIEASVYINDKFKKFTLGKLTMSAGVGMFSGKYPVSKMAFETGLLEEAAKTDEKNQIALWVQEKVYNWDEFKKYILEEKLLVLQQGFLQTDEHGKAFIYKMLALLRNNEVINIARLAYLLARSKMSEEFTSKIFNWAQNDKDKDQLITALEYYVYQIREAD</sequence>
<evidence type="ECO:0000313" key="15">
    <source>
        <dbReference type="Proteomes" id="UP000039437"/>
    </source>
</evidence>
<keyword evidence="4" id="KW-0808">Transferase</keyword>
<evidence type="ECO:0000256" key="8">
    <source>
        <dbReference type="ARBA" id="ARBA00022801"/>
    </source>
</evidence>
<dbReference type="GO" id="GO:0004519">
    <property type="term" value="F:endonuclease activity"/>
    <property type="evidence" value="ECO:0007669"/>
    <property type="project" value="UniProtKB-KW"/>
</dbReference>
<feature type="domain" description="GGDEF" evidence="13">
    <location>
        <begin position="528"/>
        <end position="662"/>
    </location>
</feature>
<comment type="similarity">
    <text evidence="2">Belongs to the CRISPR-associated Cas10/Csm1 family.</text>
</comment>
<keyword evidence="11" id="KW-0051">Antiviral defense</keyword>
<keyword evidence="5" id="KW-0540">Nuclease</keyword>
<dbReference type="PANTHER" id="PTHR36528">
    <property type="entry name" value="CRISPR SYSTEM SINGLE-STRAND-SPECIFIC DEOXYRIBONUCLEASE CAS10/CSM1 (SUBTYPE III-A)"/>
    <property type="match status" value="1"/>
</dbReference>
<dbReference type="GO" id="GO:0016740">
    <property type="term" value="F:transferase activity"/>
    <property type="evidence" value="ECO:0007669"/>
    <property type="project" value="UniProtKB-KW"/>
</dbReference>
<dbReference type="Gene3D" id="3.30.70.270">
    <property type="match status" value="1"/>
</dbReference>
<dbReference type="InterPro" id="IPR048693">
    <property type="entry name" value="Cmr2-like_C"/>
</dbReference>
<evidence type="ECO:0000259" key="13">
    <source>
        <dbReference type="PROSITE" id="PS50887"/>
    </source>
</evidence>
<dbReference type="Pfam" id="PF22335">
    <property type="entry name" value="Cas10-Cmr2_palm2"/>
    <property type="match status" value="1"/>
</dbReference>
<dbReference type="InterPro" id="IPR054767">
    <property type="entry name" value="Cas10-Cmr2_palm2"/>
</dbReference>
<proteinExistence type="inferred from homology"/>
<gene>
    <name evidence="14" type="ORF">BN1321_440009</name>
</gene>
<dbReference type="InterPro" id="IPR041062">
    <property type="entry name" value="Csm1_B"/>
</dbReference>
<evidence type="ECO:0000256" key="11">
    <source>
        <dbReference type="ARBA" id="ARBA00023118"/>
    </source>
</evidence>
<dbReference type="GO" id="GO:0051607">
    <property type="term" value="P:defense response to virus"/>
    <property type="evidence" value="ECO:0007669"/>
    <property type="project" value="UniProtKB-KW"/>
</dbReference>
<evidence type="ECO:0000256" key="6">
    <source>
        <dbReference type="ARBA" id="ARBA00022741"/>
    </source>
</evidence>
<evidence type="ECO:0000256" key="10">
    <source>
        <dbReference type="ARBA" id="ARBA00022840"/>
    </source>
</evidence>
<dbReference type="InterPro" id="IPR013408">
    <property type="entry name" value="Cas10/Csm1"/>
</dbReference>
<dbReference type="GO" id="GO:0005524">
    <property type="term" value="F:ATP binding"/>
    <property type="evidence" value="ECO:0007669"/>
    <property type="project" value="UniProtKB-KW"/>
</dbReference>
<dbReference type="NCBIfam" id="TIGR02578">
    <property type="entry name" value="cas_TM1811_Csm1"/>
    <property type="match status" value="1"/>
</dbReference>
<evidence type="ECO:0000256" key="4">
    <source>
        <dbReference type="ARBA" id="ARBA00022679"/>
    </source>
</evidence>
<dbReference type="EMBL" id="CVOQ01000039">
    <property type="protein sequence ID" value="CRI20506.1"/>
    <property type="molecule type" value="Genomic_DNA"/>
</dbReference>
<evidence type="ECO:0000256" key="9">
    <source>
        <dbReference type="ARBA" id="ARBA00022839"/>
    </source>
</evidence>
<dbReference type="Pfam" id="PF18211">
    <property type="entry name" value="Csm1_B"/>
    <property type="match status" value="1"/>
</dbReference>
<keyword evidence="7" id="KW-0255">Endonuclease</keyword>
<evidence type="ECO:0000256" key="5">
    <source>
        <dbReference type="ARBA" id="ARBA00022722"/>
    </source>
</evidence>
<dbReference type="SUPFAM" id="SSF109604">
    <property type="entry name" value="HD-domain/PDEase-like"/>
    <property type="match status" value="1"/>
</dbReference>
<dbReference type="Pfam" id="PF20824">
    <property type="entry name" value="Cmr2_hel_dom2"/>
    <property type="match status" value="1"/>
</dbReference>
<dbReference type="Gene3D" id="1.10.3210.10">
    <property type="entry name" value="Hypothetical protein af1432"/>
    <property type="match status" value="1"/>
</dbReference>
<protein>
    <recommendedName>
        <fullName evidence="3">CRISPR system single-strand-specific deoxyribonuclease Cas10/Csm1 (subtype III-A)</fullName>
    </recommendedName>
    <alternativeName>
        <fullName evidence="12">Cyclic oligoadenylate synthase</fullName>
    </alternativeName>
</protein>
<dbReference type="InterPro" id="IPR006674">
    <property type="entry name" value="HD_domain"/>
</dbReference>
<dbReference type="PROSITE" id="PS50887">
    <property type="entry name" value="GGDEF"/>
    <property type="match status" value="1"/>
</dbReference>
<dbReference type="Pfam" id="PF01966">
    <property type="entry name" value="HD"/>
    <property type="match status" value="1"/>
</dbReference>
<dbReference type="InterPro" id="IPR043128">
    <property type="entry name" value="Rev_trsase/Diguanyl_cyclase"/>
</dbReference>
<dbReference type="CDD" id="cd09680">
    <property type="entry name" value="Cas10_III"/>
    <property type="match status" value="1"/>
</dbReference>
<keyword evidence="10" id="KW-0067">ATP-binding</keyword>
<evidence type="ECO:0000256" key="7">
    <source>
        <dbReference type="ARBA" id="ARBA00022759"/>
    </source>
</evidence>
<evidence type="ECO:0000256" key="12">
    <source>
        <dbReference type="ARBA" id="ARBA00032922"/>
    </source>
</evidence>